<name>A0A976R567_9VIRU</name>
<organism evidence="2">
    <name type="scientific">Sigmofec virus UA08Rod_6403</name>
    <dbReference type="NCBI Taxonomy" id="2929228"/>
    <lineage>
        <taxon>Viruses</taxon>
        <taxon>Monodnaviria</taxon>
        <taxon>Sangervirae</taxon>
        <taxon>Phixviricota</taxon>
        <taxon>Malgrandaviricetes</taxon>
        <taxon>Petitvirales</taxon>
        <taxon>Microviridae</taxon>
    </lineage>
</organism>
<evidence type="ECO:0000256" key="1">
    <source>
        <dbReference type="SAM" id="MobiDB-lite"/>
    </source>
</evidence>
<accession>A0A976R567</accession>
<proteinExistence type="predicted"/>
<dbReference type="EMBL" id="OM869511">
    <property type="protein sequence ID" value="UPW40871.1"/>
    <property type="molecule type" value="Genomic_DNA"/>
</dbReference>
<evidence type="ECO:0000313" key="2">
    <source>
        <dbReference type="EMBL" id="UPW40871.1"/>
    </source>
</evidence>
<reference evidence="2" key="1">
    <citation type="submission" date="2022-02" db="EMBL/GenBank/DDBJ databases">
        <title>Towards deciphering the DNA virus diversity associated with rodent species in the families Cricetidae and Heteromyidae.</title>
        <authorList>
            <person name="Lund M."/>
            <person name="Larsen B.B."/>
            <person name="Gryseels S."/>
            <person name="Kraberger S."/>
            <person name="Rowsey D.M."/>
            <person name="Steger L."/>
            <person name="Yule K.M."/>
            <person name="Upham N.S."/>
            <person name="Worobey M."/>
            <person name="Van Doorslaer K."/>
            <person name="Varsani A."/>
        </authorList>
    </citation>
    <scope>NUCLEOTIDE SEQUENCE</scope>
    <source>
        <strain evidence="2">UA08Rod_6403</strain>
    </source>
</reference>
<feature type="region of interest" description="Disordered" evidence="1">
    <location>
        <begin position="97"/>
        <end position="120"/>
    </location>
</feature>
<protein>
    <submittedName>
        <fullName evidence="2">DNA pilot protein</fullName>
    </submittedName>
</protein>
<sequence length="189" mass="20965">MSTQNIDGFQFQTQYDNYDYSFGDYFMGDRDRKAQELQNINNMRFNAYQASLERDFNSREAQKNRDFQERMSNTAYQRAVADMKSAGLNPILAISQGGSSSPAGTSASAGSGARASGGRSPVNTPLVSFLSTALQMGMSAGISAMNNMFLSARQSAYLSARRAEFDDRLSWDALVREQRRSAGSYPAYW</sequence>